<dbReference type="GO" id="GO:0003924">
    <property type="term" value="F:GTPase activity"/>
    <property type="evidence" value="ECO:0007669"/>
    <property type="project" value="InterPro"/>
</dbReference>
<dbReference type="PRINTS" id="PR00449">
    <property type="entry name" value="RASTRNSFRMNG"/>
</dbReference>
<dbReference type="InterPro" id="IPR001806">
    <property type="entry name" value="Small_GTPase"/>
</dbReference>
<evidence type="ECO:0000256" key="4">
    <source>
        <dbReference type="ARBA" id="ARBA00022927"/>
    </source>
</evidence>
<dbReference type="SMART" id="SM00175">
    <property type="entry name" value="RAB"/>
    <property type="match status" value="1"/>
</dbReference>
<dbReference type="AlphaFoldDB" id="A0A3M7FA44"/>
<keyword evidence="6" id="KW-0449">Lipoprotein</keyword>
<evidence type="ECO:0000256" key="3">
    <source>
        <dbReference type="ARBA" id="ARBA00022741"/>
    </source>
</evidence>
<gene>
    <name evidence="9" type="ORF">D0862_11086</name>
</gene>
<proteinExistence type="inferred from homology"/>
<dbReference type="VEuPathDB" id="FungiDB:BTJ68_02346"/>
<evidence type="ECO:0000256" key="7">
    <source>
        <dbReference type="ARBA" id="ARBA00023289"/>
    </source>
</evidence>
<keyword evidence="5" id="KW-0342">GTP-binding</keyword>
<evidence type="ECO:0000256" key="1">
    <source>
        <dbReference type="ARBA" id="ARBA00006270"/>
    </source>
</evidence>
<dbReference type="NCBIfam" id="TIGR00231">
    <property type="entry name" value="small_GTP"/>
    <property type="match status" value="1"/>
</dbReference>
<dbReference type="PROSITE" id="PS51420">
    <property type="entry name" value="RHO"/>
    <property type="match status" value="1"/>
</dbReference>
<dbReference type="PROSITE" id="PS51421">
    <property type="entry name" value="RAS"/>
    <property type="match status" value="1"/>
</dbReference>
<dbReference type="EMBL" id="QWIQ01000467">
    <property type="protein sequence ID" value="RMY85748.1"/>
    <property type="molecule type" value="Genomic_DNA"/>
</dbReference>
<evidence type="ECO:0000313" key="9">
    <source>
        <dbReference type="EMBL" id="RMY85748.1"/>
    </source>
</evidence>
<keyword evidence="7" id="KW-0636">Prenylation</keyword>
<feature type="compositionally biased region" description="Basic and acidic residues" evidence="8">
    <location>
        <begin position="190"/>
        <end position="204"/>
    </location>
</feature>
<keyword evidence="3" id="KW-0547">Nucleotide-binding</keyword>
<organism evidence="9 10">
    <name type="scientific">Hortaea werneckii</name>
    <name type="common">Black yeast</name>
    <name type="synonym">Cladosporium werneckii</name>
    <dbReference type="NCBI Taxonomy" id="91943"/>
    <lineage>
        <taxon>Eukaryota</taxon>
        <taxon>Fungi</taxon>
        <taxon>Dikarya</taxon>
        <taxon>Ascomycota</taxon>
        <taxon>Pezizomycotina</taxon>
        <taxon>Dothideomycetes</taxon>
        <taxon>Dothideomycetidae</taxon>
        <taxon>Mycosphaerellales</taxon>
        <taxon>Teratosphaeriaceae</taxon>
        <taxon>Hortaea</taxon>
    </lineage>
</organism>
<feature type="region of interest" description="Disordered" evidence="8">
    <location>
        <begin position="272"/>
        <end position="302"/>
    </location>
</feature>
<reference evidence="9 10" key="1">
    <citation type="journal article" date="2018" name="BMC Genomics">
        <title>Genomic evidence for intraspecific hybridization in a clonal and extremely halotolerant yeast.</title>
        <authorList>
            <person name="Gostincar C."/>
            <person name="Stajich J.E."/>
            <person name="Zupancic J."/>
            <person name="Zalar P."/>
            <person name="Gunde-Cimerman N."/>
        </authorList>
    </citation>
    <scope>NUCLEOTIDE SEQUENCE [LARGE SCALE GENOMIC DNA]</scope>
    <source>
        <strain evidence="9 10">EXF-171</strain>
    </source>
</reference>
<keyword evidence="2" id="KW-0813">Transport</keyword>
<dbReference type="PANTHER" id="PTHR47977">
    <property type="entry name" value="RAS-RELATED PROTEIN RAB"/>
    <property type="match status" value="1"/>
</dbReference>
<evidence type="ECO:0000256" key="5">
    <source>
        <dbReference type="ARBA" id="ARBA00023134"/>
    </source>
</evidence>
<dbReference type="FunFam" id="3.40.50.300:FF:000229">
    <property type="entry name" value="Probable Ras-related protein Rab-6A"/>
    <property type="match status" value="1"/>
</dbReference>
<dbReference type="SMART" id="SM00173">
    <property type="entry name" value="RAS"/>
    <property type="match status" value="1"/>
</dbReference>
<evidence type="ECO:0000256" key="6">
    <source>
        <dbReference type="ARBA" id="ARBA00023288"/>
    </source>
</evidence>
<evidence type="ECO:0000256" key="8">
    <source>
        <dbReference type="SAM" id="MobiDB-lite"/>
    </source>
</evidence>
<comment type="caution">
    <text evidence="9">The sequence shown here is derived from an EMBL/GenBank/DDBJ whole genome shotgun (WGS) entry which is preliminary data.</text>
</comment>
<dbReference type="Proteomes" id="UP000281468">
    <property type="component" value="Unassembled WGS sequence"/>
</dbReference>
<evidence type="ECO:0000256" key="2">
    <source>
        <dbReference type="ARBA" id="ARBA00022448"/>
    </source>
</evidence>
<dbReference type="Pfam" id="PF00071">
    <property type="entry name" value="Ras"/>
    <property type="match status" value="1"/>
</dbReference>
<keyword evidence="4" id="KW-0653">Protein transport</keyword>
<dbReference type="InterPro" id="IPR005225">
    <property type="entry name" value="Small_GTP-bd"/>
</dbReference>
<sequence>MAQSVGSYTNPLKKFKLVFLGEQSVGKTSLITRFMYDSFDSTYQATIGIDFLSKTMYLEDRTVRLQLWDTAGQERFRSLIPSYIRDSSVAVVVYDITSQKSFQQTRKWVDDVRGERGNDVIIVLVGNKTDLNEKREVTAAQGEEEAKKHNLMFIETSAKVGHNVKALFKRIAQALPGMEGEGQQAAAGRVEAREGSGKRDERGEGKRRKEFHALFTRERLISSPTSRARGTVEDFLLLQRSRVDLRVLCLQRTLTRLGRQAGEALGFGQAGLQDRHSTTDEEFSASGRVSEVRGMQRATGSK</sequence>
<dbReference type="GO" id="GO:0015031">
    <property type="term" value="P:protein transport"/>
    <property type="evidence" value="ECO:0007669"/>
    <property type="project" value="UniProtKB-KW"/>
</dbReference>
<dbReference type="InterPro" id="IPR050227">
    <property type="entry name" value="Rab"/>
</dbReference>
<comment type="similarity">
    <text evidence="1">Belongs to the small GTPase superfamily. Rab family.</text>
</comment>
<name>A0A3M7FA44_HORWE</name>
<dbReference type="SMART" id="SM00176">
    <property type="entry name" value="RAN"/>
    <property type="match status" value="1"/>
</dbReference>
<dbReference type="Gene3D" id="3.40.50.300">
    <property type="entry name" value="P-loop containing nucleotide triphosphate hydrolases"/>
    <property type="match status" value="1"/>
</dbReference>
<dbReference type="SUPFAM" id="SSF52540">
    <property type="entry name" value="P-loop containing nucleoside triphosphate hydrolases"/>
    <property type="match status" value="1"/>
</dbReference>
<dbReference type="PROSITE" id="PS51419">
    <property type="entry name" value="RAB"/>
    <property type="match status" value="1"/>
</dbReference>
<dbReference type="GO" id="GO:0005525">
    <property type="term" value="F:GTP binding"/>
    <property type="evidence" value="ECO:0007669"/>
    <property type="project" value="UniProtKB-KW"/>
</dbReference>
<evidence type="ECO:0000313" key="10">
    <source>
        <dbReference type="Proteomes" id="UP000281468"/>
    </source>
</evidence>
<feature type="region of interest" description="Disordered" evidence="8">
    <location>
        <begin position="179"/>
        <end position="209"/>
    </location>
</feature>
<protein>
    <submittedName>
        <fullName evidence="9">Uncharacterized protein</fullName>
    </submittedName>
</protein>
<dbReference type="InterPro" id="IPR027417">
    <property type="entry name" value="P-loop_NTPase"/>
</dbReference>
<dbReference type="SMART" id="SM00174">
    <property type="entry name" value="RHO"/>
    <property type="match status" value="1"/>
</dbReference>
<accession>A0A3M7FA44</accession>
<dbReference type="CDD" id="cd01861">
    <property type="entry name" value="Rab6"/>
    <property type="match status" value="1"/>
</dbReference>